<feature type="chain" id="PRO_5045405213" evidence="2">
    <location>
        <begin position="26"/>
        <end position="239"/>
    </location>
</feature>
<feature type="signal peptide" evidence="2">
    <location>
        <begin position="1"/>
        <end position="25"/>
    </location>
</feature>
<dbReference type="InterPro" id="IPR025644">
    <property type="entry name" value="DUF4344"/>
</dbReference>
<evidence type="ECO:0000313" key="3">
    <source>
        <dbReference type="EMBL" id="MCK2221809.1"/>
    </source>
</evidence>
<keyword evidence="4" id="KW-1185">Reference proteome</keyword>
<feature type="region of interest" description="Disordered" evidence="1">
    <location>
        <begin position="17"/>
        <end position="41"/>
    </location>
</feature>
<proteinExistence type="predicted"/>
<name>A0ABT0GB22_9ACTN</name>
<evidence type="ECO:0000256" key="1">
    <source>
        <dbReference type="SAM" id="MobiDB-lite"/>
    </source>
</evidence>
<organism evidence="3 4">
    <name type="scientific">Actinomadura luzonensis</name>
    <dbReference type="NCBI Taxonomy" id="2805427"/>
    <lineage>
        <taxon>Bacteria</taxon>
        <taxon>Bacillati</taxon>
        <taxon>Actinomycetota</taxon>
        <taxon>Actinomycetes</taxon>
        <taxon>Streptosporangiales</taxon>
        <taxon>Thermomonosporaceae</taxon>
        <taxon>Actinomadura</taxon>
    </lineage>
</organism>
<dbReference type="EMBL" id="JAKRKC020000003">
    <property type="protein sequence ID" value="MCK2221809.1"/>
    <property type="molecule type" value="Genomic_DNA"/>
</dbReference>
<feature type="compositionally biased region" description="Low complexity" evidence="1">
    <location>
        <begin position="17"/>
        <end position="29"/>
    </location>
</feature>
<dbReference type="Pfam" id="PF14247">
    <property type="entry name" value="DUF4344"/>
    <property type="match status" value="1"/>
</dbReference>
<comment type="caution">
    <text evidence="3">The sequence shown here is derived from an EMBL/GenBank/DDBJ whole genome shotgun (WGS) entry which is preliminary data.</text>
</comment>
<evidence type="ECO:0000256" key="2">
    <source>
        <dbReference type="SAM" id="SignalP"/>
    </source>
</evidence>
<dbReference type="Proteomes" id="UP001317259">
    <property type="component" value="Unassembled WGS sequence"/>
</dbReference>
<reference evidence="3 4" key="1">
    <citation type="submission" date="2022-04" db="EMBL/GenBank/DDBJ databases">
        <title>Genome draft of Actinomadura sp. ATCC 31491.</title>
        <authorList>
            <person name="Shi X."/>
            <person name="Du Y."/>
        </authorList>
    </citation>
    <scope>NUCLEOTIDE SEQUENCE [LARGE SCALE GENOMIC DNA]</scope>
    <source>
        <strain evidence="3 4">ATCC 31491</strain>
    </source>
</reference>
<dbReference type="RefSeq" id="WP_242373036.1">
    <property type="nucleotide sequence ID" value="NZ_JAKRKC020000003.1"/>
</dbReference>
<sequence length="239" mass="24807">MPHPLVALALSTASALGAAPSPAPAETPAVRYEPAGSPRAEQARRLLRESEALRTRIRLPQPVEVVARDCAGPPASWDAAQRRITLCYAGVDRLRRTLTGIAETEEADARTAGRRLDAALSVLFHHQLGHALGTLNGLPDAEDQADRLAALTLAADRPARAVPAAEARHLLAAGHDGLTGHPEGAEESATFACLLYGADPAANAAIAKGGWVPAQRAPSCAAEYGRVKAAAGSLVVKEP</sequence>
<evidence type="ECO:0000313" key="4">
    <source>
        <dbReference type="Proteomes" id="UP001317259"/>
    </source>
</evidence>
<accession>A0ABT0GB22</accession>
<protein>
    <submittedName>
        <fullName evidence="3">DUF4344 domain-containing metallopeptidase</fullName>
    </submittedName>
</protein>
<keyword evidence="2" id="KW-0732">Signal</keyword>
<gene>
    <name evidence="3" type="ORF">MF672_049585</name>
</gene>